<protein>
    <submittedName>
        <fullName evidence="2">Uncharacterized protein</fullName>
    </submittedName>
</protein>
<sequence>MSYPHAALSSKEQAPTRADSSQVSLSEGRLGKRSEHTAEPVVENEARLEEVRFKIKELSDDNTHTQKTSSDGVMTLQGSTPKPYTWAPLEIPTSGFNNVDQAAFLLKFGVYLEQQAAGPRFGRTCAERWNEMVQGTIPQLRQEEPDLHRRGVLGHGSANDGSSGQHAKARSSRHLGGRSPKRRHALEKKNISTL</sequence>
<proteinExistence type="predicted"/>
<dbReference type="EMBL" id="MU006223">
    <property type="protein sequence ID" value="KAF2827798.1"/>
    <property type="molecule type" value="Genomic_DNA"/>
</dbReference>
<feature type="compositionally biased region" description="Basic and acidic residues" evidence="1">
    <location>
        <begin position="29"/>
        <end position="45"/>
    </location>
</feature>
<name>A0A6A7A4U0_9PLEO</name>
<organism evidence="2 3">
    <name type="scientific">Ophiobolus disseminans</name>
    <dbReference type="NCBI Taxonomy" id="1469910"/>
    <lineage>
        <taxon>Eukaryota</taxon>
        <taxon>Fungi</taxon>
        <taxon>Dikarya</taxon>
        <taxon>Ascomycota</taxon>
        <taxon>Pezizomycotina</taxon>
        <taxon>Dothideomycetes</taxon>
        <taxon>Pleosporomycetidae</taxon>
        <taxon>Pleosporales</taxon>
        <taxon>Pleosporineae</taxon>
        <taxon>Phaeosphaeriaceae</taxon>
        <taxon>Ophiobolus</taxon>
    </lineage>
</organism>
<dbReference type="AlphaFoldDB" id="A0A6A7A4U0"/>
<feature type="compositionally biased region" description="Polar residues" evidence="1">
    <location>
        <begin position="10"/>
        <end position="25"/>
    </location>
</feature>
<feature type="compositionally biased region" description="Basic residues" evidence="1">
    <location>
        <begin position="167"/>
        <end position="186"/>
    </location>
</feature>
<feature type="region of interest" description="Disordered" evidence="1">
    <location>
        <begin position="150"/>
        <end position="194"/>
    </location>
</feature>
<keyword evidence="3" id="KW-1185">Reference proteome</keyword>
<dbReference type="Proteomes" id="UP000799424">
    <property type="component" value="Unassembled WGS sequence"/>
</dbReference>
<accession>A0A6A7A4U0</accession>
<gene>
    <name evidence="2" type="ORF">CC86DRAFT_200381</name>
</gene>
<evidence type="ECO:0000313" key="3">
    <source>
        <dbReference type="Proteomes" id="UP000799424"/>
    </source>
</evidence>
<evidence type="ECO:0000256" key="1">
    <source>
        <dbReference type="SAM" id="MobiDB-lite"/>
    </source>
</evidence>
<reference evidence="2" key="1">
    <citation type="journal article" date="2020" name="Stud. Mycol.">
        <title>101 Dothideomycetes genomes: a test case for predicting lifestyles and emergence of pathogens.</title>
        <authorList>
            <person name="Haridas S."/>
            <person name="Albert R."/>
            <person name="Binder M."/>
            <person name="Bloem J."/>
            <person name="Labutti K."/>
            <person name="Salamov A."/>
            <person name="Andreopoulos B."/>
            <person name="Baker S."/>
            <person name="Barry K."/>
            <person name="Bills G."/>
            <person name="Bluhm B."/>
            <person name="Cannon C."/>
            <person name="Castanera R."/>
            <person name="Culley D."/>
            <person name="Daum C."/>
            <person name="Ezra D."/>
            <person name="Gonzalez J."/>
            <person name="Henrissat B."/>
            <person name="Kuo A."/>
            <person name="Liang C."/>
            <person name="Lipzen A."/>
            <person name="Lutzoni F."/>
            <person name="Magnuson J."/>
            <person name="Mondo S."/>
            <person name="Nolan M."/>
            <person name="Ohm R."/>
            <person name="Pangilinan J."/>
            <person name="Park H.-J."/>
            <person name="Ramirez L."/>
            <person name="Alfaro M."/>
            <person name="Sun H."/>
            <person name="Tritt A."/>
            <person name="Yoshinaga Y."/>
            <person name="Zwiers L.-H."/>
            <person name="Turgeon B."/>
            <person name="Goodwin S."/>
            <person name="Spatafora J."/>
            <person name="Crous P."/>
            <person name="Grigoriev I."/>
        </authorList>
    </citation>
    <scope>NUCLEOTIDE SEQUENCE</scope>
    <source>
        <strain evidence="2">CBS 113818</strain>
    </source>
</reference>
<feature type="region of interest" description="Disordered" evidence="1">
    <location>
        <begin position="1"/>
        <end position="45"/>
    </location>
</feature>
<evidence type="ECO:0000313" key="2">
    <source>
        <dbReference type="EMBL" id="KAF2827798.1"/>
    </source>
</evidence>